<evidence type="ECO:0000259" key="11">
    <source>
        <dbReference type="PROSITE" id="PS51968"/>
    </source>
</evidence>
<accession>A0AAV7Q9R2</accession>
<evidence type="ECO:0000313" key="12">
    <source>
        <dbReference type="EMBL" id="KAJ1135318.1"/>
    </source>
</evidence>
<dbReference type="GO" id="GO:0000978">
    <property type="term" value="F:RNA polymerase II cis-regulatory region sequence-specific DNA binding"/>
    <property type="evidence" value="ECO:0007669"/>
    <property type="project" value="TreeGrafter"/>
</dbReference>
<dbReference type="SUPFAM" id="SSF47769">
    <property type="entry name" value="SAM/Pointed domain"/>
    <property type="match status" value="1"/>
</dbReference>
<evidence type="ECO:0000256" key="10">
    <source>
        <dbReference type="SAM" id="MobiDB-lite"/>
    </source>
</evidence>
<keyword evidence="5 9" id="KW-0238">DNA-binding</keyword>
<feature type="compositionally biased region" description="Basic and acidic residues" evidence="10">
    <location>
        <begin position="228"/>
        <end position="249"/>
    </location>
</feature>
<dbReference type="AlphaFoldDB" id="A0AAV7Q9R2"/>
<protein>
    <recommendedName>
        <fullName evidence="8">Upstream-binding protein 1</fullName>
    </recommendedName>
</protein>
<evidence type="ECO:0000256" key="1">
    <source>
        <dbReference type="ARBA" id="ARBA00004123"/>
    </source>
</evidence>
<dbReference type="Pfam" id="PF04516">
    <property type="entry name" value="CP2"/>
    <property type="match status" value="1"/>
</dbReference>
<comment type="similarity">
    <text evidence="2">Belongs to the grh/CP2 family. CP2 subfamily.</text>
</comment>
<dbReference type="InterPro" id="IPR041418">
    <property type="entry name" value="SAM_3"/>
</dbReference>
<keyword evidence="7 9" id="KW-0539">Nucleus</keyword>
<evidence type="ECO:0000256" key="8">
    <source>
        <dbReference type="ARBA" id="ARBA00067531"/>
    </source>
</evidence>
<dbReference type="InterPro" id="IPR057520">
    <property type="entry name" value="GRHL1/CP2_C"/>
</dbReference>
<dbReference type="PROSITE" id="PS51968">
    <property type="entry name" value="GRH_CP2_DB"/>
    <property type="match status" value="1"/>
</dbReference>
<dbReference type="InterPro" id="IPR007604">
    <property type="entry name" value="CP2"/>
</dbReference>
<dbReference type="Proteomes" id="UP001066276">
    <property type="component" value="Chromosome 6"/>
</dbReference>
<dbReference type="FunFam" id="1.10.150.50:FF:000036">
    <property type="entry name" value="upstream-binding protein 1 isoform X1"/>
    <property type="match status" value="1"/>
</dbReference>
<dbReference type="Pfam" id="PF25416">
    <property type="entry name" value="GRHL1_C"/>
    <property type="match status" value="1"/>
</dbReference>
<reference evidence="12" key="1">
    <citation type="journal article" date="2022" name="bioRxiv">
        <title>Sequencing and chromosome-scale assembly of the giantPleurodeles waltlgenome.</title>
        <authorList>
            <person name="Brown T."/>
            <person name="Elewa A."/>
            <person name="Iarovenko S."/>
            <person name="Subramanian E."/>
            <person name="Araus A.J."/>
            <person name="Petzold A."/>
            <person name="Susuki M."/>
            <person name="Suzuki K.-i.T."/>
            <person name="Hayashi T."/>
            <person name="Toyoda A."/>
            <person name="Oliveira C."/>
            <person name="Osipova E."/>
            <person name="Leigh N.D."/>
            <person name="Simon A."/>
            <person name="Yun M.H."/>
        </authorList>
    </citation>
    <scope>NUCLEOTIDE SEQUENCE</scope>
    <source>
        <strain evidence="12">20211129_DDA</strain>
        <tissue evidence="12">Liver</tissue>
    </source>
</reference>
<gene>
    <name evidence="12" type="ORF">NDU88_001758</name>
</gene>
<keyword evidence="13" id="KW-1185">Reference proteome</keyword>
<dbReference type="InterPro" id="IPR013761">
    <property type="entry name" value="SAM/pointed_sf"/>
</dbReference>
<dbReference type="PANTHER" id="PTHR11037:SF12">
    <property type="entry name" value="GRH_CP2 DB DOMAIN-CONTAINING PROTEIN"/>
    <property type="match status" value="1"/>
</dbReference>
<dbReference type="PANTHER" id="PTHR11037">
    <property type="entry name" value="TRANSCRIPTION FACTOR CP2"/>
    <property type="match status" value="1"/>
</dbReference>
<evidence type="ECO:0000256" key="4">
    <source>
        <dbReference type="ARBA" id="ARBA00023015"/>
    </source>
</evidence>
<comment type="subcellular location">
    <subcellularLocation>
        <location evidence="1 9">Nucleus</location>
    </subcellularLocation>
</comment>
<sequence length="483" mass="55119">MLFWHSQPEHYWPGPAEHYQCPSSSIFRESLALPFLKQEDQPLHSTPELHCPAFQYILCAATSPAVKIQDETLTYLNQGQSYEIRMLSNAKVSSEVPECKRLVKSVVRVVFHDRRLQYTVRQQLEGWKWSRPGDRILDLDIPLSVGVMEPHAHPSMLNTVDFLWDPMKRTSVFVQVHCISTEFTLRKNGGEKGVPFRVQVDTFRQNEHGAYTEHLHSASCQVKVFKPKGADRKQKTDREKIEKRSIQDRDKYQPSYDTTVLTECVPWPDSEVCTSPYSPGSTPGFSFPRNFKLSSPERVCSSPTCQSDSSTEGAGEVLSLSSSISDTQQWLIRNRFSSYCRLFTNFTGSDLMKLSRNDLVQICGAADGIRLWNALKARSVQPRLTLYIAREPTEEAVEKQEEAPPPVYQELYLEELTTTELTHRLAELFTIPTGQVHRLCKQGPTGIRILVTDLMIRNLPDESSFQVAVQKVQNPEGFHLILR</sequence>
<dbReference type="InterPro" id="IPR040167">
    <property type="entry name" value="TF_CP2-like"/>
</dbReference>
<evidence type="ECO:0000256" key="3">
    <source>
        <dbReference type="ARBA" id="ARBA00022553"/>
    </source>
</evidence>
<name>A0AAV7Q9R2_PLEWA</name>
<keyword evidence="3" id="KW-0597">Phosphoprotein</keyword>
<proteinExistence type="inferred from homology"/>
<comment type="caution">
    <text evidence="12">The sequence shown here is derived from an EMBL/GenBank/DDBJ whole genome shotgun (WGS) entry which is preliminary data.</text>
</comment>
<keyword evidence="6" id="KW-0804">Transcription</keyword>
<evidence type="ECO:0000256" key="6">
    <source>
        <dbReference type="ARBA" id="ARBA00023163"/>
    </source>
</evidence>
<evidence type="ECO:0000313" key="13">
    <source>
        <dbReference type="Proteomes" id="UP001066276"/>
    </source>
</evidence>
<evidence type="ECO:0000256" key="7">
    <source>
        <dbReference type="ARBA" id="ARBA00023242"/>
    </source>
</evidence>
<keyword evidence="4" id="KW-0805">Transcription regulation</keyword>
<feature type="region of interest" description="Disordered" evidence="10">
    <location>
        <begin position="226"/>
        <end position="249"/>
    </location>
</feature>
<evidence type="ECO:0000256" key="9">
    <source>
        <dbReference type="PROSITE-ProRule" id="PRU01313"/>
    </source>
</evidence>
<dbReference type="GO" id="GO:0005634">
    <property type="term" value="C:nucleus"/>
    <property type="evidence" value="ECO:0007669"/>
    <property type="project" value="UniProtKB-SubCell"/>
</dbReference>
<dbReference type="Pfam" id="PF18016">
    <property type="entry name" value="SAM_3"/>
    <property type="match status" value="1"/>
</dbReference>
<dbReference type="EMBL" id="JANPWB010000010">
    <property type="protein sequence ID" value="KAJ1135318.1"/>
    <property type="molecule type" value="Genomic_DNA"/>
</dbReference>
<evidence type="ECO:0000256" key="5">
    <source>
        <dbReference type="ARBA" id="ARBA00023125"/>
    </source>
</evidence>
<evidence type="ECO:0000256" key="2">
    <source>
        <dbReference type="ARBA" id="ARBA00010852"/>
    </source>
</evidence>
<dbReference type="Gene3D" id="1.10.150.50">
    <property type="entry name" value="Transcription Factor, Ets-1"/>
    <property type="match status" value="1"/>
</dbReference>
<dbReference type="GO" id="GO:0001228">
    <property type="term" value="F:DNA-binding transcription activator activity, RNA polymerase II-specific"/>
    <property type="evidence" value="ECO:0007669"/>
    <property type="project" value="TreeGrafter"/>
</dbReference>
<feature type="domain" description="Grh/CP2 DB" evidence="11">
    <location>
        <begin position="48"/>
        <end position="287"/>
    </location>
</feature>
<organism evidence="12 13">
    <name type="scientific">Pleurodeles waltl</name>
    <name type="common">Iberian ribbed newt</name>
    <dbReference type="NCBI Taxonomy" id="8319"/>
    <lineage>
        <taxon>Eukaryota</taxon>
        <taxon>Metazoa</taxon>
        <taxon>Chordata</taxon>
        <taxon>Craniata</taxon>
        <taxon>Vertebrata</taxon>
        <taxon>Euteleostomi</taxon>
        <taxon>Amphibia</taxon>
        <taxon>Batrachia</taxon>
        <taxon>Caudata</taxon>
        <taxon>Salamandroidea</taxon>
        <taxon>Salamandridae</taxon>
        <taxon>Pleurodelinae</taxon>
        <taxon>Pleurodeles</taxon>
    </lineage>
</organism>